<dbReference type="GO" id="GO:0005829">
    <property type="term" value="C:cytosol"/>
    <property type="evidence" value="ECO:0007669"/>
    <property type="project" value="InterPro"/>
</dbReference>
<comment type="caution">
    <text evidence="13">The sequence shown here is derived from an EMBL/GenBank/DDBJ whole genome shotgun (WGS) entry which is preliminary data.</text>
</comment>
<dbReference type="Proteomes" id="UP000822476">
    <property type="component" value="Unassembled WGS sequence"/>
</dbReference>
<evidence type="ECO:0000256" key="1">
    <source>
        <dbReference type="ARBA" id="ARBA00004138"/>
    </source>
</evidence>
<keyword evidence="6 9" id="KW-0040">ANK repeat</keyword>
<comment type="subcellular location">
    <subcellularLocation>
        <location evidence="1">Cell projection</location>
        <location evidence="1">Cilium</location>
    </subcellularLocation>
</comment>
<dbReference type="CDD" id="cd17039">
    <property type="entry name" value="Ubl_ubiquitin_like"/>
    <property type="match status" value="1"/>
</dbReference>
<dbReference type="Pfam" id="PF13287">
    <property type="entry name" value="Fn3_assoc"/>
    <property type="match status" value="1"/>
</dbReference>
<feature type="region of interest" description="Disordered" evidence="10">
    <location>
        <begin position="1037"/>
        <end position="1080"/>
    </location>
</feature>
<dbReference type="PROSITE" id="PS50297">
    <property type="entry name" value="ANK_REP_REGION"/>
    <property type="match status" value="2"/>
</dbReference>
<dbReference type="InterPro" id="IPR025874">
    <property type="entry name" value="DZR"/>
</dbReference>
<gene>
    <name evidence="13" type="ORF">EG68_01883</name>
</gene>
<feature type="repeat" description="ANK" evidence="9">
    <location>
        <begin position="1301"/>
        <end position="1335"/>
    </location>
</feature>
<feature type="domain" description="RING/Ubox-like zinc-binding" evidence="12">
    <location>
        <begin position="151"/>
        <end position="241"/>
    </location>
</feature>
<evidence type="ECO:0000256" key="7">
    <source>
        <dbReference type="ARBA" id="ARBA00023273"/>
    </source>
</evidence>
<evidence type="ECO:0000259" key="12">
    <source>
        <dbReference type="Pfam" id="PF17978"/>
    </source>
</evidence>
<dbReference type="EMBL" id="JTDE01000664">
    <property type="protein sequence ID" value="KAF7260641.1"/>
    <property type="molecule type" value="Genomic_DNA"/>
</dbReference>
<dbReference type="InterPro" id="IPR036770">
    <property type="entry name" value="Ankyrin_rpt-contain_sf"/>
</dbReference>
<feature type="compositionally biased region" description="Low complexity" evidence="10">
    <location>
        <begin position="1184"/>
        <end position="1198"/>
    </location>
</feature>
<proteinExistence type="predicted"/>
<dbReference type="SMART" id="SM00248">
    <property type="entry name" value="ANK"/>
    <property type="match status" value="2"/>
</dbReference>
<evidence type="ECO:0000256" key="8">
    <source>
        <dbReference type="ARBA" id="ARBA00039856"/>
    </source>
</evidence>
<dbReference type="InterPro" id="IPR026876">
    <property type="entry name" value="Fn3_assoc_repeat"/>
</dbReference>
<dbReference type="PRINTS" id="PR01475">
    <property type="entry name" value="PARKIN"/>
</dbReference>
<feature type="compositionally biased region" description="Polar residues" evidence="10">
    <location>
        <begin position="1174"/>
        <end position="1183"/>
    </location>
</feature>
<feature type="compositionally biased region" description="Basic residues" evidence="10">
    <location>
        <begin position="1163"/>
        <end position="1173"/>
    </location>
</feature>
<evidence type="ECO:0000256" key="4">
    <source>
        <dbReference type="ARBA" id="ARBA00022771"/>
    </source>
</evidence>
<evidence type="ECO:0000256" key="2">
    <source>
        <dbReference type="ARBA" id="ARBA00022723"/>
    </source>
</evidence>
<feature type="repeat" description="ANK" evidence="9">
    <location>
        <begin position="1267"/>
        <end position="1299"/>
    </location>
</feature>
<dbReference type="Gene3D" id="1.25.40.20">
    <property type="entry name" value="Ankyrin repeat-containing domain"/>
    <property type="match status" value="1"/>
</dbReference>
<dbReference type="OrthoDB" id="10033229at2759"/>
<dbReference type="GO" id="GO:0005929">
    <property type="term" value="C:cilium"/>
    <property type="evidence" value="ECO:0007669"/>
    <property type="project" value="UniProtKB-SubCell"/>
</dbReference>
<feature type="compositionally biased region" description="Acidic residues" evidence="10">
    <location>
        <begin position="1112"/>
        <end position="1125"/>
    </location>
</feature>
<evidence type="ECO:0000256" key="6">
    <source>
        <dbReference type="ARBA" id="ARBA00023043"/>
    </source>
</evidence>
<feature type="region of interest" description="Disordered" evidence="10">
    <location>
        <begin position="1094"/>
        <end position="1217"/>
    </location>
</feature>
<evidence type="ECO:0000259" key="11">
    <source>
        <dbReference type="Pfam" id="PF12773"/>
    </source>
</evidence>
<name>A0A8S9Z671_9TREM</name>
<evidence type="ECO:0000256" key="10">
    <source>
        <dbReference type="SAM" id="MobiDB-lite"/>
    </source>
</evidence>
<dbReference type="InterPro" id="IPR002110">
    <property type="entry name" value="Ankyrin_rpt"/>
</dbReference>
<feature type="compositionally biased region" description="Polar residues" evidence="10">
    <location>
        <begin position="1153"/>
        <end position="1162"/>
    </location>
</feature>
<organism evidence="13 14">
    <name type="scientific">Paragonimus skrjabini miyazakii</name>
    <dbReference type="NCBI Taxonomy" id="59628"/>
    <lineage>
        <taxon>Eukaryota</taxon>
        <taxon>Metazoa</taxon>
        <taxon>Spiralia</taxon>
        <taxon>Lophotrochozoa</taxon>
        <taxon>Platyhelminthes</taxon>
        <taxon>Trematoda</taxon>
        <taxon>Digenea</taxon>
        <taxon>Plagiorchiida</taxon>
        <taxon>Troglotremata</taxon>
        <taxon>Troglotrematidae</taxon>
        <taxon>Paragonimus</taxon>
    </lineage>
</organism>
<evidence type="ECO:0000313" key="13">
    <source>
        <dbReference type="EMBL" id="KAF7260641.1"/>
    </source>
</evidence>
<accession>A0A8S9Z671</accession>
<evidence type="ECO:0000256" key="3">
    <source>
        <dbReference type="ARBA" id="ARBA00022737"/>
    </source>
</evidence>
<dbReference type="GO" id="GO:0005739">
    <property type="term" value="C:mitochondrion"/>
    <property type="evidence" value="ECO:0007669"/>
    <property type="project" value="InterPro"/>
</dbReference>
<dbReference type="GO" id="GO:0008270">
    <property type="term" value="F:zinc ion binding"/>
    <property type="evidence" value="ECO:0007669"/>
    <property type="project" value="UniProtKB-KW"/>
</dbReference>
<dbReference type="SUPFAM" id="SSF54236">
    <property type="entry name" value="Ubiquitin-like"/>
    <property type="match status" value="1"/>
</dbReference>
<dbReference type="Pfam" id="PF12796">
    <property type="entry name" value="Ank_2"/>
    <property type="match status" value="1"/>
</dbReference>
<dbReference type="GO" id="GO:0004842">
    <property type="term" value="F:ubiquitin-protein transferase activity"/>
    <property type="evidence" value="ECO:0007669"/>
    <property type="project" value="InterPro"/>
</dbReference>
<evidence type="ECO:0000256" key="5">
    <source>
        <dbReference type="ARBA" id="ARBA00022833"/>
    </source>
</evidence>
<feature type="domain" description="DZANK-type" evidence="11">
    <location>
        <begin position="779"/>
        <end position="878"/>
    </location>
</feature>
<feature type="compositionally biased region" description="Basic and acidic residues" evidence="10">
    <location>
        <begin position="1043"/>
        <end position="1060"/>
    </location>
</feature>
<sequence length="1385" mass="154582">MIVRLICETEEFDFEVNNDWNILFLKQRACQLFSVDFDAYSVYLNHERLNEDRKISTCSFTEGCRIELIKRQLRNKYFVYCYVCEMVSPSLVSVTCDGCGFSEFLPSSISDVTRTACGKCCNDDCQSHSATVKFSCMKSTDHQPTVMLRHIMRNLDFIPCVACCNQHFEVLVSFCQKKSHALCLECFKSYAKEYLESGQFQLVADLGFTLGCPAGCLDSFISDPHHFRIIGKEFYSRYKDFSASRYIQMQDCVVCPVCSQIWNTFDESHSQTANTRLPSRSQWYTCKPPMGCGSLFCAACLWHFTGIESDSTVCRCDSTSTERFTHPSVLSRFWNVWRMVSVTSEERDNQDIIAKVSRPCPRCRSATEKAASDSVYSVTMSAGAIRAPLIIPLRLPTPGVPKTHIDTNTRLEIISETPNVDIYFTINGSRPVVKKTERELLNTGTYKFHNPFTLPVGLQTVRAIAFLPDTGNESNVVTKTFEIVKAESPEGEEGTAPVTNDYGFLDDLKAIESQRKKHSYNNFNRSQTRQFIRQLMERHDLGQSKKSKWRKAKSDFRTYEEDDGDQEDKPVDVSIRRESAGVKVNTSVSSDDFVHPFDVALPKRLPVASLLDPSVQLTRLQKSTDLLHCPHCFNPRSTNPGHTFCAHCGQTLPRLPAARAQPAVMDQLGECSYCRSSVPLNFATCLVCENRLRPNPREDLKPREYRLCGICGTANPSDLTSCLTCEARLPTGVQNLLRQSAIGNHRIGPPPPPPSPIRPPSSELTTARLQTNGFHFVSCPHCRRENNPDARYCDWCGLETREIHTADSPSHHDQQAWTSASTGNRNMSHVMPPWLGHTPTTNVHRSFGHPTTAEHSPIQCVQCGNRVYQGAKFCSWCGFHIDPPLRRAAWSSQPISHGDVNDSGRFGEAGLNSFKPRHGPVVSNIGTQTVGLFYPSAAELRHQENQIRAQSDTQFRDRVPLLTAVSPGRGFWRKQLDHIIAHLKVYTNNNPEFRAIIGEPRLGKLIAADLHESCGQATISLTYALPNTISENYSNQLSAGRTQVRDTHSANRHQIPDKEVKHRVHSMYSSKSVMDASPERGWETSVDYKEDLGTPALLSKEPNVSHVYSNEEPSEAEENTLTDEDAQSREIRSAVLLSPSQIESVSSDRELGSMNSFTSQHPPSRKPRGRVKQKTNPNNNGNDTSSSRQTSASRSVNSEQKSRKRQGKKSDQSGCHGEAGVALLRQSKLSTTDQNLIYILGKPEEGTQDDLRRLIEEGANPNCVNASGNTPLVLAVQNRKVGAIPILVEAGAKVNAAGAPNGNTALHEAVLCGFDGVELVNTLLKCGANPKIKNKRKETAHSLALRIKCEPLTRLFVAHMGQQQIQQLTKETNQLASGDTESERF</sequence>
<dbReference type="SUPFAM" id="SSF48403">
    <property type="entry name" value="Ankyrin repeat"/>
    <property type="match status" value="1"/>
</dbReference>
<dbReference type="PANTHER" id="PTHR16058:SF4">
    <property type="entry name" value="DOUBLE ZINC RIBBON AND ANKYRIN REPEAT-CONTAINING PROTEIN 1"/>
    <property type="match status" value="1"/>
</dbReference>
<keyword evidence="2" id="KW-0479">Metal-binding</keyword>
<keyword evidence="5" id="KW-0862">Zinc</keyword>
<protein>
    <recommendedName>
        <fullName evidence="8">Double zinc ribbon and ankyrin repeat-containing protein 1</fullName>
    </recommendedName>
</protein>
<dbReference type="InterPro" id="IPR003977">
    <property type="entry name" value="Parkin"/>
</dbReference>
<keyword evidence="4" id="KW-0863">Zinc-finger</keyword>
<dbReference type="PANTHER" id="PTHR16058">
    <property type="entry name" value="DOUBLE ZINC RIBBON AND ANKYRIN REPEAT-CONTAINING PROTEIN 1"/>
    <property type="match status" value="1"/>
</dbReference>
<dbReference type="InterPro" id="IPR041170">
    <property type="entry name" value="Znf-RING_14"/>
</dbReference>
<evidence type="ECO:0000256" key="9">
    <source>
        <dbReference type="PROSITE-ProRule" id="PRU00023"/>
    </source>
</evidence>
<dbReference type="InterPro" id="IPR029071">
    <property type="entry name" value="Ubiquitin-like_domsf"/>
</dbReference>
<keyword evidence="3" id="KW-0677">Repeat</keyword>
<dbReference type="Pfam" id="PF12773">
    <property type="entry name" value="DZR"/>
    <property type="match status" value="1"/>
</dbReference>
<evidence type="ECO:0000313" key="14">
    <source>
        <dbReference type="Proteomes" id="UP000822476"/>
    </source>
</evidence>
<dbReference type="InterPro" id="IPR052481">
    <property type="entry name" value="DZAN1"/>
</dbReference>
<keyword evidence="14" id="KW-1185">Reference proteome</keyword>
<reference evidence="13" key="1">
    <citation type="submission" date="2019-07" db="EMBL/GenBank/DDBJ databases">
        <title>Annotation for the trematode Paragonimus miyazaki's.</title>
        <authorList>
            <person name="Choi Y.-J."/>
        </authorList>
    </citation>
    <scope>NUCLEOTIDE SEQUENCE</scope>
    <source>
        <strain evidence="13">Japan</strain>
    </source>
</reference>
<dbReference type="Pfam" id="PF17978">
    <property type="entry name" value="zf-RING_14"/>
    <property type="match status" value="1"/>
</dbReference>
<keyword evidence="7" id="KW-0966">Cell projection</keyword>
<dbReference type="PROSITE" id="PS50088">
    <property type="entry name" value="ANK_REPEAT"/>
    <property type="match status" value="2"/>
</dbReference>